<feature type="region of interest" description="Disordered" evidence="1">
    <location>
        <begin position="484"/>
        <end position="512"/>
    </location>
</feature>
<dbReference type="Ensembl" id="ENSPKIT00000018114.1">
    <property type="protein sequence ID" value="ENSPKIP00000037156.1"/>
    <property type="gene ID" value="ENSPKIG00000015454.1"/>
</dbReference>
<feature type="compositionally biased region" description="Basic and acidic residues" evidence="1">
    <location>
        <begin position="7"/>
        <end position="20"/>
    </location>
</feature>
<dbReference type="Proteomes" id="UP000261540">
    <property type="component" value="Unplaced"/>
</dbReference>
<proteinExistence type="predicted"/>
<dbReference type="InterPro" id="IPR051971">
    <property type="entry name" value="E3_ubiquitin-PDZ_ligase"/>
</dbReference>
<dbReference type="PANTHER" id="PTHR15545">
    <property type="entry name" value="PDZ DOMAIN CONTAINING RING FINGER PROTEIN 3, 4"/>
    <property type="match status" value="1"/>
</dbReference>
<sequence>MGCRLSGLREDDGNGMKVRDLSQTSQQDSLHMRGSCEQPITLQIDGRRGRYHQHQHHSWPTSDCSPQAENTWPAFRCLGMSAGSTPQIRAYADRRCCSHMTQPQDHYANQYLPSIPLTLDNLVRLEHKEPDFSSCVPRRRHCLIGCCNANTEEPGSFLSQTEDEDPVLEKPVGYLPLLHELDSGLGCTDGSFHQGELSAAETEEGVEEPASSLPGRTSHGSSPSSESLISSELSDSGFYSVSTGEFRRFQKLLEKRIRLYRARMMSRDQREGAKACWDLESIPEALGCPSKSNWSLEASPAYTVHQCTKVPSLVQFRKAGSPHLRRYSSSAGSVFSAHAGLSHCSSPSCQRRISLPRHNSSAEHLWRGHAVQQPLPRPMKQRRASHPTSPNYHAAALHHCRWLSTGYRERPELAPVAQIGWGNRPRQQDGASDHQDFIHSEHCSNVDYSLGMQDGMFHKWCPGNESEKEMLQQHHHTLDHLQNTNETWHSGSRKGTVEGLTPASRKALSGNPRVLRNQLLKARASQLADERSEVTTDEEARGEVRAGRYWSKTERRQHLISAREQRQRRTARAGPTSGGAGGCNTVLELSQRKLSRLRNRKLLDDWTTVEELLTHGNRVGSSEEILCPSPLLSVTTV</sequence>
<feature type="region of interest" description="Disordered" evidence="1">
    <location>
        <begin position="559"/>
        <end position="584"/>
    </location>
</feature>
<keyword evidence="3" id="KW-1185">Reference proteome</keyword>
<organism evidence="2 3">
    <name type="scientific">Paramormyrops kingsleyae</name>
    <dbReference type="NCBI Taxonomy" id="1676925"/>
    <lineage>
        <taxon>Eukaryota</taxon>
        <taxon>Metazoa</taxon>
        <taxon>Chordata</taxon>
        <taxon>Craniata</taxon>
        <taxon>Vertebrata</taxon>
        <taxon>Euteleostomi</taxon>
        <taxon>Actinopterygii</taxon>
        <taxon>Neopterygii</taxon>
        <taxon>Teleostei</taxon>
        <taxon>Osteoglossocephala</taxon>
        <taxon>Osteoglossomorpha</taxon>
        <taxon>Osteoglossiformes</taxon>
        <taxon>Mormyridae</taxon>
        <taxon>Paramormyrops</taxon>
    </lineage>
</organism>
<dbReference type="PANTHER" id="PTHR15545:SF4">
    <property type="entry name" value="PDZ DOMAIN-CONTAINING PROTEIN 4"/>
    <property type="match status" value="1"/>
</dbReference>
<dbReference type="KEGG" id="pki:111834320"/>
<name>A0A3B3T4A6_9TELE</name>
<reference evidence="2" key="1">
    <citation type="submission" date="2025-08" db="UniProtKB">
        <authorList>
            <consortium name="Ensembl"/>
        </authorList>
    </citation>
    <scope>IDENTIFICATION</scope>
</reference>
<accession>A0A3B3T4A6</accession>
<dbReference type="OrthoDB" id="8936013at2759"/>
<evidence type="ECO:0000313" key="3">
    <source>
        <dbReference type="Proteomes" id="UP000261540"/>
    </source>
</evidence>
<dbReference type="RefSeq" id="XP_023649228.1">
    <property type="nucleotide sequence ID" value="XM_023793460.2"/>
</dbReference>
<evidence type="ECO:0000256" key="1">
    <source>
        <dbReference type="SAM" id="MobiDB-lite"/>
    </source>
</evidence>
<feature type="compositionally biased region" description="Low complexity" evidence="1">
    <location>
        <begin position="218"/>
        <end position="230"/>
    </location>
</feature>
<dbReference type="GeneTree" id="ENSGT00950000183062"/>
<evidence type="ECO:0000313" key="2">
    <source>
        <dbReference type="Ensembl" id="ENSPKIP00000037156.1"/>
    </source>
</evidence>
<feature type="region of interest" description="Disordered" evidence="1">
    <location>
        <begin position="192"/>
        <end position="230"/>
    </location>
</feature>
<dbReference type="AlphaFoldDB" id="A0A3B3T4A6"/>
<dbReference type="GeneID" id="111834320"/>
<dbReference type="RefSeq" id="XP_072569407.1">
    <property type="nucleotide sequence ID" value="XM_072713306.1"/>
</dbReference>
<protein>
    <submittedName>
        <fullName evidence="2">Uncharacterized LOC111834320</fullName>
    </submittedName>
</protein>
<reference evidence="2" key="2">
    <citation type="submission" date="2025-09" db="UniProtKB">
        <authorList>
            <consortium name="Ensembl"/>
        </authorList>
    </citation>
    <scope>IDENTIFICATION</scope>
</reference>
<feature type="region of interest" description="Disordered" evidence="1">
    <location>
        <begin position="1"/>
        <end position="32"/>
    </location>
</feature>